<proteinExistence type="predicted"/>
<dbReference type="SMART" id="SM00368">
    <property type="entry name" value="LRR_RI"/>
    <property type="match status" value="6"/>
</dbReference>
<dbReference type="InterPro" id="IPR001611">
    <property type="entry name" value="Leu-rich_rpt"/>
</dbReference>
<dbReference type="PANTHER" id="PTHR24114:SF50">
    <property type="entry name" value="RNI-LIKE PROTEIN"/>
    <property type="match status" value="1"/>
</dbReference>
<feature type="compositionally biased region" description="Basic residues" evidence="1">
    <location>
        <begin position="560"/>
        <end position="574"/>
    </location>
</feature>
<protein>
    <submittedName>
        <fullName evidence="3">Uncharacterized protein LOC115883011</fullName>
    </submittedName>
</protein>
<name>A0A6J2Y078_SITOR</name>
<dbReference type="InParanoid" id="A0A6J2Y078"/>
<dbReference type="PANTHER" id="PTHR24114">
    <property type="entry name" value="LEUCINE RICH REPEAT FAMILY PROTEIN"/>
    <property type="match status" value="1"/>
</dbReference>
<gene>
    <name evidence="3" type="primary">LOC115883011</name>
</gene>
<dbReference type="GeneID" id="115883011"/>
<dbReference type="SUPFAM" id="SSF52047">
    <property type="entry name" value="RNI-like"/>
    <property type="match status" value="1"/>
</dbReference>
<accession>A0A6J2Y078</accession>
<dbReference type="RefSeq" id="XP_030757143.1">
    <property type="nucleotide sequence ID" value="XM_030901283.1"/>
</dbReference>
<sequence length="671" mass="76254">MRWHVKPVNFKCQVVVKSGPNKYIFVYFFSNLYKMMDEENMKQESVAVIKSKFKLYSSGAKLIMEPIPILEEDLSVDECDSKHLLMRNTESFTCLRQLVISSSSITKNRLFLFPPLEDPGITATFNFEDPTPDIDDIGVEAYKRMCKEMEIVPISRVIKSLATDTLDLKYYGLTSKQFKALTETLKPNSRVTNLILEDNWLNVEMVSMLCDTIVENTALHYLSLRECRIGEEGAEKLGKVLASLQSIKSLDLSFNDIGDHGLLHLQNGLSENMSLKKLNISHNNLTEASGEALEKILMANKYIEDIDLSWSGFFTTQCNKRLFNALTRSNRIKVLNLAWNGIGDPQAARPISRYIRATDTLEELDLSNNRLVDESLGVIRGAILKNRSLKIVRIGNNIYTPDDAHSLLTVLVSKGKDPEDPLKVLDMENMYINKTSKPVLLKIIATGKTVKLGGILSDYEIKGPNVHKLIYDRCRYILMKPKRKKAKKDFGHFILSLPDIPIIPDEFFKVMKKLKIKKLDDALVKGLMDLYPTKNHEINCPELVKDYMSLYPETELPPAKPKKQKKAKASKKQKKPEEELMVHDLENAPTTDEADNKEENYNQSQLNLPATSPSDQRFQQHSRLNANFSKQHVSNMDPPAHQSMTNVDPSVNRSKVEIIAKSNTELNNQAE</sequence>
<dbReference type="KEGG" id="soy:115883011"/>
<feature type="compositionally biased region" description="Basic and acidic residues" evidence="1">
    <location>
        <begin position="575"/>
        <end position="586"/>
    </location>
</feature>
<dbReference type="PROSITE" id="PS51450">
    <property type="entry name" value="LRR"/>
    <property type="match status" value="1"/>
</dbReference>
<organism evidence="2 3">
    <name type="scientific">Sitophilus oryzae</name>
    <name type="common">Rice weevil</name>
    <name type="synonym">Curculio oryzae</name>
    <dbReference type="NCBI Taxonomy" id="7048"/>
    <lineage>
        <taxon>Eukaryota</taxon>
        <taxon>Metazoa</taxon>
        <taxon>Ecdysozoa</taxon>
        <taxon>Arthropoda</taxon>
        <taxon>Hexapoda</taxon>
        <taxon>Insecta</taxon>
        <taxon>Pterygota</taxon>
        <taxon>Neoptera</taxon>
        <taxon>Endopterygota</taxon>
        <taxon>Coleoptera</taxon>
        <taxon>Polyphaga</taxon>
        <taxon>Cucujiformia</taxon>
        <taxon>Curculionidae</taxon>
        <taxon>Dryophthorinae</taxon>
        <taxon>Sitophilus</taxon>
    </lineage>
</organism>
<dbReference type="OrthoDB" id="8436363at2759"/>
<feature type="region of interest" description="Disordered" evidence="1">
    <location>
        <begin position="555"/>
        <end position="654"/>
    </location>
</feature>
<dbReference type="Proteomes" id="UP000504635">
    <property type="component" value="Unplaced"/>
</dbReference>
<keyword evidence="2" id="KW-1185">Reference proteome</keyword>
<evidence type="ECO:0000313" key="3">
    <source>
        <dbReference type="RefSeq" id="XP_030757143.1"/>
    </source>
</evidence>
<evidence type="ECO:0000313" key="2">
    <source>
        <dbReference type="Proteomes" id="UP000504635"/>
    </source>
</evidence>
<dbReference type="Pfam" id="PF13516">
    <property type="entry name" value="LRR_6"/>
    <property type="match status" value="4"/>
</dbReference>
<dbReference type="InterPro" id="IPR032675">
    <property type="entry name" value="LRR_dom_sf"/>
</dbReference>
<feature type="compositionally biased region" description="Polar residues" evidence="1">
    <location>
        <begin position="601"/>
        <end position="634"/>
    </location>
</feature>
<dbReference type="AlphaFoldDB" id="A0A6J2Y078"/>
<dbReference type="Pfam" id="PF00560">
    <property type="entry name" value="LRR_1"/>
    <property type="match status" value="1"/>
</dbReference>
<feature type="compositionally biased region" description="Polar residues" evidence="1">
    <location>
        <begin position="642"/>
        <end position="653"/>
    </location>
</feature>
<reference evidence="3" key="1">
    <citation type="submission" date="2025-08" db="UniProtKB">
        <authorList>
            <consortium name="RefSeq"/>
        </authorList>
    </citation>
    <scope>IDENTIFICATION</scope>
    <source>
        <tissue evidence="3">Gonads</tissue>
    </source>
</reference>
<dbReference type="Gene3D" id="3.80.10.10">
    <property type="entry name" value="Ribonuclease Inhibitor"/>
    <property type="match status" value="1"/>
</dbReference>
<dbReference type="InterPro" id="IPR052394">
    <property type="entry name" value="LRR-containing"/>
</dbReference>
<evidence type="ECO:0000256" key="1">
    <source>
        <dbReference type="SAM" id="MobiDB-lite"/>
    </source>
</evidence>